<keyword evidence="2" id="KW-0521">NADP</keyword>
<dbReference type="Gene3D" id="3.90.25.10">
    <property type="entry name" value="UDP-galactose 4-epimerase, domain 1"/>
    <property type="match status" value="1"/>
</dbReference>
<gene>
    <name evidence="4" type="primary">rfbD</name>
    <name evidence="4" type="ORF">G3T36_14120</name>
</gene>
<accession>A0A6L9Y0N3</accession>
<comment type="pathway">
    <text evidence="2">Carbohydrate biosynthesis; dTDP-L-rhamnose biosynthesis.</text>
</comment>
<dbReference type="PANTHER" id="PTHR10491:SF4">
    <property type="entry name" value="METHIONINE ADENOSYLTRANSFERASE 2 SUBUNIT BETA"/>
    <property type="match status" value="1"/>
</dbReference>
<dbReference type="GO" id="GO:0008831">
    <property type="term" value="F:dTDP-4-dehydrorhamnose reductase activity"/>
    <property type="evidence" value="ECO:0007669"/>
    <property type="project" value="UniProtKB-EC"/>
</dbReference>
<dbReference type="NCBIfam" id="TIGR01214">
    <property type="entry name" value="rmlD"/>
    <property type="match status" value="1"/>
</dbReference>
<evidence type="ECO:0000256" key="1">
    <source>
        <dbReference type="ARBA" id="ARBA00010944"/>
    </source>
</evidence>
<dbReference type="EMBL" id="JAAGWY010000003">
    <property type="protein sequence ID" value="NEN06997.1"/>
    <property type="molecule type" value="Genomic_DNA"/>
</dbReference>
<dbReference type="PANTHER" id="PTHR10491">
    <property type="entry name" value="DTDP-4-DEHYDRORHAMNOSE REDUCTASE"/>
    <property type="match status" value="1"/>
</dbReference>
<evidence type="ECO:0000256" key="2">
    <source>
        <dbReference type="RuleBase" id="RU364082"/>
    </source>
</evidence>
<dbReference type="SUPFAM" id="SSF51735">
    <property type="entry name" value="NAD(P)-binding Rossmann-fold domains"/>
    <property type="match status" value="1"/>
</dbReference>
<evidence type="ECO:0000313" key="4">
    <source>
        <dbReference type="EMBL" id="NEN06997.1"/>
    </source>
</evidence>
<dbReference type="Pfam" id="PF04321">
    <property type="entry name" value="RmlD_sub_bind"/>
    <property type="match status" value="1"/>
</dbReference>
<evidence type="ECO:0000259" key="3">
    <source>
        <dbReference type="Pfam" id="PF04321"/>
    </source>
</evidence>
<dbReference type="UniPathway" id="UPA00124"/>
<dbReference type="AlphaFoldDB" id="A0A6L9Y0N3"/>
<proteinExistence type="inferred from homology"/>
<dbReference type="GO" id="GO:0005829">
    <property type="term" value="C:cytosol"/>
    <property type="evidence" value="ECO:0007669"/>
    <property type="project" value="TreeGrafter"/>
</dbReference>
<dbReference type="InterPro" id="IPR029903">
    <property type="entry name" value="RmlD-like-bd"/>
</dbReference>
<dbReference type="InterPro" id="IPR036291">
    <property type="entry name" value="NAD(P)-bd_dom_sf"/>
</dbReference>
<comment type="caution">
    <text evidence="4">The sequence shown here is derived from an EMBL/GenBank/DDBJ whole genome shotgun (WGS) entry which is preliminary data.</text>
</comment>
<name>A0A6L9Y0N3_9MICO</name>
<dbReference type="RefSeq" id="WP_163290458.1">
    <property type="nucleotide sequence ID" value="NZ_JAAGWY010000003.1"/>
</dbReference>
<dbReference type="Gene3D" id="3.40.50.720">
    <property type="entry name" value="NAD(P)-binding Rossmann-like Domain"/>
    <property type="match status" value="1"/>
</dbReference>
<protein>
    <recommendedName>
        <fullName evidence="2">dTDP-4-dehydrorhamnose reductase</fullName>
        <ecNumber evidence="2">1.1.1.133</ecNumber>
    </recommendedName>
</protein>
<dbReference type="GO" id="GO:0019305">
    <property type="term" value="P:dTDP-rhamnose biosynthetic process"/>
    <property type="evidence" value="ECO:0007669"/>
    <property type="project" value="UniProtKB-UniPathway"/>
</dbReference>
<dbReference type="CDD" id="cd05254">
    <property type="entry name" value="dTDP_HR_like_SDR_e"/>
    <property type="match status" value="1"/>
</dbReference>
<reference evidence="4 5" key="1">
    <citation type="journal article" date="2014" name="J. Microbiol.">
        <title>Diaminobutyricibacter tongyongensis gen. nov., sp. nov. and Homoserinibacter gongjuensis gen. nov., sp. nov. belong to the family Microbacteriaceae.</title>
        <authorList>
            <person name="Kim S.J."/>
            <person name="Ahn J.H."/>
            <person name="Weon H.Y."/>
            <person name="Hamada M."/>
            <person name="Suzuki K."/>
            <person name="Kwon S.W."/>
        </authorList>
    </citation>
    <scope>NUCLEOTIDE SEQUENCE [LARGE SCALE GENOMIC DNA]</scope>
    <source>
        <strain evidence="4 5">NBRC 108724</strain>
    </source>
</reference>
<comment type="function">
    <text evidence="2">Catalyzes the reduction of dTDP-6-deoxy-L-lyxo-4-hexulose to yield dTDP-L-rhamnose.</text>
</comment>
<dbReference type="Proteomes" id="UP000474967">
    <property type="component" value="Unassembled WGS sequence"/>
</dbReference>
<feature type="domain" description="RmlD-like substrate binding" evidence="3">
    <location>
        <begin position="9"/>
        <end position="281"/>
    </location>
</feature>
<evidence type="ECO:0000313" key="5">
    <source>
        <dbReference type="Proteomes" id="UP000474967"/>
    </source>
</evidence>
<dbReference type="InterPro" id="IPR005913">
    <property type="entry name" value="dTDP_dehydrorham_reduct"/>
</dbReference>
<keyword evidence="5" id="KW-1185">Reference proteome</keyword>
<organism evidence="4 5">
    <name type="scientific">Leifsonia tongyongensis</name>
    <dbReference type="NCBI Taxonomy" id="1268043"/>
    <lineage>
        <taxon>Bacteria</taxon>
        <taxon>Bacillati</taxon>
        <taxon>Actinomycetota</taxon>
        <taxon>Actinomycetes</taxon>
        <taxon>Micrococcales</taxon>
        <taxon>Microbacteriaceae</taxon>
        <taxon>Leifsonia</taxon>
    </lineage>
</organism>
<dbReference type="EC" id="1.1.1.133" evidence="2"/>
<comment type="similarity">
    <text evidence="1 2">Belongs to the dTDP-4-dehydrorhamnose reductase family.</text>
</comment>
<sequence>MAPVHSGRYLVTGAGGMLGADLLRALDGREVTALTRAQLDVTDLAAVRDAVRGHDVVVNAAAYTKVDDAETHEDEAYAVNAIGPQNLAIAASDTGAKLVTLSTDYVFDGTATSPYREDAPRDPINAYGRTKAAGEEFAIAAHPDGTYIVRTAWLYGADGPNFARTMLRLAATNDTVSVVADQLGQPTWTGDLARQIVGMLDADAPAGIYHGTNSGETTWFGFAQAVFSAAGLNPDRVTPTDSSRFVRPAPRPSYSVLGHAAWNAVGLEPMRDWNEALADAARHGVLEQHDNPESGR</sequence>
<keyword evidence="2 4" id="KW-0560">Oxidoreductase</keyword>